<proteinExistence type="predicted"/>
<dbReference type="InterPro" id="IPR004556">
    <property type="entry name" value="HemK-like"/>
</dbReference>
<accession>A0A1G2I460</accession>
<gene>
    <name evidence="7" type="ORF">A3D44_01055</name>
</gene>
<evidence type="ECO:0000313" key="7">
    <source>
        <dbReference type="EMBL" id="OGZ69261.1"/>
    </source>
</evidence>
<protein>
    <recommendedName>
        <fullName evidence="1">peptide chain release factor N(5)-glutamine methyltransferase</fullName>
        <ecNumber evidence="1">2.1.1.297</ecNumber>
    </recommendedName>
</protein>
<evidence type="ECO:0000313" key="8">
    <source>
        <dbReference type="Proteomes" id="UP000178820"/>
    </source>
</evidence>
<dbReference type="InterPro" id="IPR019874">
    <property type="entry name" value="RF_methyltr_PrmC"/>
</dbReference>
<reference evidence="7 8" key="1">
    <citation type="journal article" date="2016" name="Nat. Commun.">
        <title>Thousands of microbial genomes shed light on interconnected biogeochemical processes in an aquifer system.</title>
        <authorList>
            <person name="Anantharaman K."/>
            <person name="Brown C.T."/>
            <person name="Hug L.A."/>
            <person name="Sharon I."/>
            <person name="Castelle C.J."/>
            <person name="Probst A.J."/>
            <person name="Thomas B.C."/>
            <person name="Singh A."/>
            <person name="Wilkins M.J."/>
            <person name="Karaoz U."/>
            <person name="Brodie E.L."/>
            <person name="Williams K.H."/>
            <person name="Hubbard S.S."/>
            <person name="Banfield J.F."/>
        </authorList>
    </citation>
    <scope>NUCLEOTIDE SEQUENCE [LARGE SCALE GENOMIC DNA]</scope>
</reference>
<dbReference type="PANTHER" id="PTHR18895:SF74">
    <property type="entry name" value="MTRF1L RELEASE FACTOR GLUTAMINE METHYLTRANSFERASE"/>
    <property type="match status" value="1"/>
</dbReference>
<feature type="domain" description="Methyltransferase small" evidence="6">
    <location>
        <begin position="83"/>
        <end position="167"/>
    </location>
</feature>
<dbReference type="CDD" id="cd02440">
    <property type="entry name" value="AdoMet_MTases"/>
    <property type="match status" value="1"/>
</dbReference>
<evidence type="ECO:0000256" key="2">
    <source>
        <dbReference type="ARBA" id="ARBA00022603"/>
    </source>
</evidence>
<comment type="caution">
    <text evidence="7">The sequence shown here is derived from an EMBL/GenBank/DDBJ whole genome shotgun (WGS) entry which is preliminary data.</text>
</comment>
<dbReference type="InterPro" id="IPR007848">
    <property type="entry name" value="Small_mtfrase_dom"/>
</dbReference>
<evidence type="ECO:0000256" key="4">
    <source>
        <dbReference type="ARBA" id="ARBA00022691"/>
    </source>
</evidence>
<dbReference type="GO" id="GO:0003676">
    <property type="term" value="F:nucleic acid binding"/>
    <property type="evidence" value="ECO:0007669"/>
    <property type="project" value="InterPro"/>
</dbReference>
<dbReference type="InterPro" id="IPR002052">
    <property type="entry name" value="DNA_methylase_N6_adenine_CS"/>
</dbReference>
<dbReference type="Gene3D" id="3.40.50.150">
    <property type="entry name" value="Vaccinia Virus protein VP39"/>
    <property type="match status" value="1"/>
</dbReference>
<dbReference type="AlphaFoldDB" id="A0A1G2I460"/>
<evidence type="ECO:0000256" key="1">
    <source>
        <dbReference type="ARBA" id="ARBA00012771"/>
    </source>
</evidence>
<comment type="catalytic activity">
    <reaction evidence="5">
        <text>L-glutaminyl-[peptide chain release factor] + S-adenosyl-L-methionine = N(5)-methyl-L-glutaminyl-[peptide chain release factor] + S-adenosyl-L-homocysteine + H(+)</text>
        <dbReference type="Rhea" id="RHEA:42896"/>
        <dbReference type="Rhea" id="RHEA-COMP:10271"/>
        <dbReference type="Rhea" id="RHEA-COMP:10272"/>
        <dbReference type="ChEBI" id="CHEBI:15378"/>
        <dbReference type="ChEBI" id="CHEBI:30011"/>
        <dbReference type="ChEBI" id="CHEBI:57856"/>
        <dbReference type="ChEBI" id="CHEBI:59789"/>
        <dbReference type="ChEBI" id="CHEBI:61891"/>
        <dbReference type="EC" id="2.1.1.297"/>
    </reaction>
</comment>
<keyword evidence="4" id="KW-0949">S-adenosyl-L-methionine</keyword>
<dbReference type="EMBL" id="MHOT01000013">
    <property type="protein sequence ID" value="OGZ69261.1"/>
    <property type="molecule type" value="Genomic_DNA"/>
</dbReference>
<dbReference type="InterPro" id="IPR050320">
    <property type="entry name" value="N5-glutamine_MTase"/>
</dbReference>
<name>A0A1G2I460_9BACT</name>
<dbReference type="SUPFAM" id="SSF53335">
    <property type="entry name" value="S-adenosyl-L-methionine-dependent methyltransferases"/>
    <property type="match status" value="1"/>
</dbReference>
<sequence>MEKEINWLLKEKYHGKPNTAFYKDIERLKKGEPLGYVIGFTDFLGCKIDVSKKPLIPRPETEFWTQGAIEKIYSDSRSFGNRSIRVLDIFAGSGCIGISIMRQIKGLHVTFAEKAEKLIKQIKTNCKLNNIPKTQYKVIQSDIFLNVKGRFDYIFANPPYIPKNRKNKIQPSVLTHEPHEALFGGSDGLLYIRKFLAEAKNFLNKNGKIYMEFDPPQKKEIEVIIKNYGYKNYRFHKDQYRKWRWVEVWLVSSNT</sequence>
<keyword evidence="2 7" id="KW-0489">Methyltransferase</keyword>
<dbReference type="InterPro" id="IPR029063">
    <property type="entry name" value="SAM-dependent_MTases_sf"/>
</dbReference>
<evidence type="ECO:0000256" key="5">
    <source>
        <dbReference type="ARBA" id="ARBA00048391"/>
    </source>
</evidence>
<dbReference type="Pfam" id="PF05175">
    <property type="entry name" value="MTS"/>
    <property type="match status" value="1"/>
</dbReference>
<dbReference type="PROSITE" id="PS00092">
    <property type="entry name" value="N6_MTASE"/>
    <property type="match status" value="1"/>
</dbReference>
<evidence type="ECO:0000256" key="3">
    <source>
        <dbReference type="ARBA" id="ARBA00022679"/>
    </source>
</evidence>
<dbReference type="NCBIfam" id="TIGR03534">
    <property type="entry name" value="RF_mod_PrmC"/>
    <property type="match status" value="1"/>
</dbReference>
<evidence type="ECO:0000259" key="6">
    <source>
        <dbReference type="Pfam" id="PF05175"/>
    </source>
</evidence>
<dbReference type="PANTHER" id="PTHR18895">
    <property type="entry name" value="HEMK METHYLTRANSFERASE"/>
    <property type="match status" value="1"/>
</dbReference>
<dbReference type="STRING" id="1802207.A3D44_01055"/>
<organism evidence="7 8">
    <name type="scientific">Candidatus Staskawiczbacteria bacterium RIFCSPHIGHO2_02_FULL_42_22</name>
    <dbReference type="NCBI Taxonomy" id="1802207"/>
    <lineage>
        <taxon>Bacteria</taxon>
        <taxon>Candidatus Staskawicziibacteriota</taxon>
    </lineage>
</organism>
<dbReference type="NCBIfam" id="TIGR00536">
    <property type="entry name" value="hemK_fam"/>
    <property type="match status" value="1"/>
</dbReference>
<dbReference type="GO" id="GO:0102559">
    <property type="term" value="F:peptide chain release factor N(5)-glutamine methyltransferase activity"/>
    <property type="evidence" value="ECO:0007669"/>
    <property type="project" value="UniProtKB-EC"/>
</dbReference>
<keyword evidence="3 7" id="KW-0808">Transferase</keyword>
<dbReference type="GO" id="GO:0032259">
    <property type="term" value="P:methylation"/>
    <property type="evidence" value="ECO:0007669"/>
    <property type="project" value="UniProtKB-KW"/>
</dbReference>
<dbReference type="EC" id="2.1.1.297" evidence="1"/>
<dbReference type="Proteomes" id="UP000178820">
    <property type="component" value="Unassembled WGS sequence"/>
</dbReference>